<proteinExistence type="predicted"/>
<protein>
    <submittedName>
        <fullName evidence="1">Uncharacterized protein</fullName>
    </submittedName>
</protein>
<accession>A0A4R0IXB2</accession>
<name>A0A4R0IXB2_9ACTN</name>
<dbReference type="RefSeq" id="WP_131498122.1">
    <property type="nucleotide sequence ID" value="NZ_SJKC01000003.1"/>
</dbReference>
<gene>
    <name evidence="1" type="ORF">E0H92_26960</name>
</gene>
<sequence length="267" mass="29649">MKPDVTCRWASWNPTIENCFMLSHSIGSFQRFLGPTAEYIVYADDPGFVAANLLVEAEVRELAGPSRSRYLREEATWRKWAPAPRGDVDRAELRIDSDIFLLGEPVEVRRFLAGESASYLVSSEEFVALWPYGNFGDRLPPDFLPINAGLVGQARGADLTVLLDAELAWWEKSIAPGDVKYHDEQGAVAAVIQTLAAEGEVLVLDPARYRVVCPLNEPPVRDVTDLVMLHATYPDHPAFWRFLPDIAQVSGVTADPAEAGLTVRRRV</sequence>
<dbReference type="Proteomes" id="UP000294225">
    <property type="component" value="Unassembled WGS sequence"/>
</dbReference>
<dbReference type="AlphaFoldDB" id="A0A4R0IXB2"/>
<organism evidence="1 2">
    <name type="scientific">Kribbella speibonae</name>
    <dbReference type="NCBI Taxonomy" id="1572660"/>
    <lineage>
        <taxon>Bacteria</taxon>
        <taxon>Bacillati</taxon>
        <taxon>Actinomycetota</taxon>
        <taxon>Actinomycetes</taxon>
        <taxon>Propionibacteriales</taxon>
        <taxon>Kribbellaceae</taxon>
        <taxon>Kribbella</taxon>
    </lineage>
</organism>
<comment type="caution">
    <text evidence="1">The sequence shown here is derived from an EMBL/GenBank/DDBJ whole genome shotgun (WGS) entry which is preliminary data.</text>
</comment>
<evidence type="ECO:0000313" key="2">
    <source>
        <dbReference type="Proteomes" id="UP000294225"/>
    </source>
</evidence>
<reference evidence="1 2" key="1">
    <citation type="submission" date="2019-02" db="EMBL/GenBank/DDBJ databases">
        <title>Kribbella capetownensis sp. nov. and Kribbella speibonae sp. nov., isolated from soil.</title>
        <authorList>
            <person name="Curtis S.M."/>
            <person name="Norton I."/>
            <person name="Everest G.J."/>
            <person name="Meyers P.R."/>
        </authorList>
    </citation>
    <scope>NUCLEOTIDE SEQUENCE [LARGE SCALE GENOMIC DNA]</scope>
    <source>
        <strain evidence="1 2">YM55</strain>
    </source>
</reference>
<dbReference type="EMBL" id="SJKC01000003">
    <property type="protein sequence ID" value="TCC36296.1"/>
    <property type="molecule type" value="Genomic_DNA"/>
</dbReference>
<evidence type="ECO:0000313" key="1">
    <source>
        <dbReference type="EMBL" id="TCC36296.1"/>
    </source>
</evidence>